<dbReference type="EMBL" id="CP095073">
    <property type="protein sequence ID" value="UOQ43834.1"/>
    <property type="molecule type" value="Genomic_DNA"/>
</dbReference>
<reference evidence="2 3" key="1">
    <citation type="submission" date="2022-04" db="EMBL/GenBank/DDBJ databases">
        <title>Halobacillus sp. isolated from saltern.</title>
        <authorList>
            <person name="Won M."/>
            <person name="Lee C.-M."/>
            <person name="Woen H.-Y."/>
            <person name="Kwon S.-W."/>
        </authorList>
    </citation>
    <scope>NUCLEOTIDE SEQUENCE [LARGE SCALE GENOMIC DNA]</scope>
    <source>
        <strain evidence="2 3">SSBR10-3</strain>
    </source>
</reference>
<keyword evidence="1" id="KW-0812">Transmembrane</keyword>
<sequence>MNAWIFYLSPIFGFLFMLTLIMTFVAKAAGRKVSGLIKGIFFGSLVIIIAMFTYISL</sequence>
<evidence type="ECO:0000256" key="1">
    <source>
        <dbReference type="SAM" id="Phobius"/>
    </source>
</evidence>
<protein>
    <submittedName>
        <fullName evidence="2">Uncharacterized protein</fullName>
    </submittedName>
</protein>
<keyword evidence="3" id="KW-1185">Reference proteome</keyword>
<feature type="transmembrane region" description="Helical" evidence="1">
    <location>
        <begin position="6"/>
        <end position="24"/>
    </location>
</feature>
<keyword evidence="1" id="KW-0472">Membrane</keyword>
<dbReference type="RefSeq" id="WP_244709316.1">
    <property type="nucleotide sequence ID" value="NZ_CP095073.1"/>
</dbReference>
<organism evidence="2 3">
    <name type="scientific">Halobacillus salinarum</name>
    <dbReference type="NCBI Taxonomy" id="2932257"/>
    <lineage>
        <taxon>Bacteria</taxon>
        <taxon>Bacillati</taxon>
        <taxon>Bacillota</taxon>
        <taxon>Bacilli</taxon>
        <taxon>Bacillales</taxon>
        <taxon>Bacillaceae</taxon>
        <taxon>Halobacillus</taxon>
    </lineage>
</organism>
<proteinExistence type="predicted"/>
<accession>A0ABY4EI81</accession>
<gene>
    <name evidence="2" type="ORF">MUN89_18440</name>
</gene>
<dbReference type="Proteomes" id="UP000831787">
    <property type="component" value="Chromosome"/>
</dbReference>
<keyword evidence="1" id="KW-1133">Transmembrane helix</keyword>
<evidence type="ECO:0000313" key="3">
    <source>
        <dbReference type="Proteomes" id="UP000831787"/>
    </source>
</evidence>
<name>A0ABY4EI81_9BACI</name>
<feature type="transmembrane region" description="Helical" evidence="1">
    <location>
        <begin position="36"/>
        <end position="55"/>
    </location>
</feature>
<evidence type="ECO:0000313" key="2">
    <source>
        <dbReference type="EMBL" id="UOQ43834.1"/>
    </source>
</evidence>